<dbReference type="EMBL" id="CP101185">
    <property type="protein sequence ID" value="UYV96542.1"/>
    <property type="molecule type" value="Genomic_DNA"/>
</dbReference>
<evidence type="ECO:0000256" key="1">
    <source>
        <dbReference type="SAM" id="MobiDB-lite"/>
    </source>
</evidence>
<feature type="transmembrane region" description="Helical" evidence="2">
    <location>
        <begin position="1302"/>
        <end position="1321"/>
    </location>
</feature>
<feature type="region of interest" description="Disordered" evidence="1">
    <location>
        <begin position="163"/>
        <end position="201"/>
    </location>
</feature>
<feature type="transmembrane region" description="Helical" evidence="2">
    <location>
        <begin position="823"/>
        <end position="846"/>
    </location>
</feature>
<feature type="transmembrane region" description="Helical" evidence="2">
    <location>
        <begin position="1133"/>
        <end position="1150"/>
    </location>
</feature>
<feature type="transmembrane region" description="Helical" evidence="2">
    <location>
        <begin position="1252"/>
        <end position="1269"/>
    </location>
</feature>
<feature type="transmembrane region" description="Helical" evidence="2">
    <location>
        <begin position="1194"/>
        <end position="1215"/>
    </location>
</feature>
<feature type="transmembrane region" description="Helical" evidence="2">
    <location>
        <begin position="714"/>
        <end position="732"/>
    </location>
</feature>
<feature type="transmembrane region" description="Helical" evidence="2">
    <location>
        <begin position="1076"/>
        <end position="1096"/>
    </location>
</feature>
<feature type="transmembrane region" description="Helical" evidence="2">
    <location>
        <begin position="762"/>
        <end position="779"/>
    </location>
</feature>
<feature type="transmembrane region" description="Helical" evidence="2">
    <location>
        <begin position="291"/>
        <end position="309"/>
    </location>
</feature>
<protein>
    <recommendedName>
        <fullName evidence="5">Integral membrane protein</fullName>
    </recommendedName>
</protein>
<feature type="transmembrane region" description="Helical" evidence="2">
    <location>
        <begin position="907"/>
        <end position="923"/>
    </location>
</feature>
<feature type="transmembrane region" description="Helical" evidence="2">
    <location>
        <begin position="1013"/>
        <end position="1033"/>
    </location>
</feature>
<feature type="transmembrane region" description="Helical" evidence="2">
    <location>
        <begin position="316"/>
        <end position="334"/>
    </location>
</feature>
<keyword evidence="2" id="KW-0812">Transmembrane</keyword>
<feature type="transmembrane region" description="Helical" evidence="2">
    <location>
        <begin position="448"/>
        <end position="470"/>
    </location>
</feature>
<feature type="transmembrane region" description="Helical" evidence="2">
    <location>
        <begin position="582"/>
        <end position="600"/>
    </location>
</feature>
<feature type="region of interest" description="Disordered" evidence="1">
    <location>
        <begin position="100"/>
        <end position="137"/>
    </location>
</feature>
<feature type="transmembrane region" description="Helical" evidence="2">
    <location>
        <begin position="1108"/>
        <end position="1127"/>
    </location>
</feature>
<feature type="transmembrane region" description="Helical" evidence="2">
    <location>
        <begin position="988"/>
        <end position="1007"/>
    </location>
</feature>
<feature type="transmembrane region" description="Helical" evidence="2">
    <location>
        <begin position="232"/>
        <end position="252"/>
    </location>
</feature>
<feature type="transmembrane region" description="Helical" evidence="2">
    <location>
        <begin position="424"/>
        <end position="442"/>
    </location>
</feature>
<dbReference type="Proteomes" id="UP001163293">
    <property type="component" value="Chromosome"/>
</dbReference>
<feature type="transmembrane region" description="Helical" evidence="2">
    <location>
        <begin position="1396"/>
        <end position="1415"/>
    </location>
</feature>
<reference evidence="3" key="1">
    <citation type="submission" date="2022-07" db="EMBL/GenBank/DDBJ databases">
        <authorList>
            <person name="Wu T."/>
        </authorList>
    </citation>
    <scope>NUCLEOTIDE SEQUENCE</scope>
    <source>
        <strain evidence="3">SD-1</strain>
    </source>
</reference>
<feature type="transmembrane region" description="Helical" evidence="2">
    <location>
        <begin position="340"/>
        <end position="359"/>
    </location>
</feature>
<gene>
    <name evidence="3" type="ORF">NL394_16000</name>
</gene>
<organism evidence="3 4">
    <name type="scientific">Paenarthrobacter ureafaciens</name>
    <dbReference type="NCBI Taxonomy" id="37931"/>
    <lineage>
        <taxon>Bacteria</taxon>
        <taxon>Bacillati</taxon>
        <taxon>Actinomycetota</taxon>
        <taxon>Actinomycetes</taxon>
        <taxon>Micrococcales</taxon>
        <taxon>Micrococcaceae</taxon>
        <taxon>Paenarthrobacter</taxon>
    </lineage>
</organism>
<feature type="transmembrane region" description="Helical" evidence="2">
    <location>
        <begin position="1157"/>
        <end position="1174"/>
    </location>
</feature>
<feature type="transmembrane region" description="Helical" evidence="2">
    <location>
        <begin position="12"/>
        <end position="41"/>
    </location>
</feature>
<feature type="transmembrane region" description="Helical" evidence="2">
    <location>
        <begin position="606"/>
        <end position="628"/>
    </location>
</feature>
<dbReference type="RefSeq" id="WP_139126843.1">
    <property type="nucleotide sequence ID" value="NZ_CP043010.1"/>
</dbReference>
<keyword evidence="2" id="KW-0472">Membrane</keyword>
<evidence type="ECO:0000313" key="4">
    <source>
        <dbReference type="Proteomes" id="UP001163293"/>
    </source>
</evidence>
<feature type="transmembrane region" description="Helical" evidence="2">
    <location>
        <begin position="1227"/>
        <end position="1246"/>
    </location>
</feature>
<proteinExistence type="predicted"/>
<keyword evidence="4" id="KW-1185">Reference proteome</keyword>
<feature type="transmembrane region" description="Helical" evidence="2">
    <location>
        <begin position="264"/>
        <end position="285"/>
    </location>
</feature>
<feature type="transmembrane region" description="Helical" evidence="2">
    <location>
        <begin position="955"/>
        <end position="976"/>
    </location>
</feature>
<accession>A0AAX3EFZ5</accession>
<keyword evidence="2" id="KW-1133">Transmembrane helix</keyword>
<feature type="transmembrane region" description="Helical" evidence="2">
    <location>
        <begin position="552"/>
        <end position="570"/>
    </location>
</feature>
<feature type="transmembrane region" description="Helical" evidence="2">
    <location>
        <begin position="799"/>
        <end position="816"/>
    </location>
</feature>
<evidence type="ECO:0000256" key="2">
    <source>
        <dbReference type="SAM" id="Phobius"/>
    </source>
</evidence>
<feature type="transmembrane region" description="Helical" evidence="2">
    <location>
        <begin position="1040"/>
        <end position="1064"/>
    </location>
</feature>
<feature type="transmembrane region" description="Helical" evidence="2">
    <location>
        <begin position="399"/>
        <end position="417"/>
    </location>
</feature>
<feature type="transmembrane region" description="Helical" evidence="2">
    <location>
        <begin position="738"/>
        <end position="755"/>
    </location>
</feature>
<feature type="transmembrane region" description="Helical" evidence="2">
    <location>
        <begin position="482"/>
        <end position="501"/>
    </location>
</feature>
<feature type="transmembrane region" description="Helical" evidence="2">
    <location>
        <begin position="883"/>
        <end position="901"/>
    </location>
</feature>
<name>A0AAX3EFZ5_PAEUR</name>
<feature type="transmembrane region" description="Helical" evidence="2">
    <location>
        <begin position="930"/>
        <end position="949"/>
    </location>
</feature>
<feature type="transmembrane region" description="Helical" evidence="2">
    <location>
        <begin position="1276"/>
        <end position="1296"/>
    </location>
</feature>
<sequence>MDKPGGLPGLTFGVAVLGFLTVVVLLFLAGLSAGAYALGVARGRCVAGSRSGAARDDDDAYRAAYLAGHLAGWQDAVAKTAQAKQGEAALPQTVQPTAAAAPSVVTQAAPVRPAPERPAPERPAAPRPVHGSPVQGYSVYEPLRPAAGFAPPQGAAPQRVVLPAPIPKAPGGPGQMQPPPQAAPPWQGETPQEAAQRKEKRDRQNINITLYVASLLLVAAGALFVGTSLPESLRFVAIWLITVLFYAAGLVLHPRVPRLRPAAMAFTGTGLALVPVTGLAMYSFALHNGPLAWLVTSVLGTIAYVYAAIRLDNKVLAALSLSFVVSTAWSGVSVLGGALVWYFTALIGVAVLLTLAAILRPRWIPPLYIRPLMALHPFVVPAVGVAATLTPNLMAKGEYSLVMAMCGAYFAVMLWVPDLKFRTLYFYAARAAFSLAIIAVVWDVTGEVSQALLAAVLCLGIQALILAFAGQRISPKTWWTDAVSCLGLQLVVALVLAIVLAFSTSELPAYTAFYVVLATSMPLGWKLRGGVAFAPAAVVAAASALAPMLGAWPLFAMFASSGLFWFGLALRAQGVYRKTLVLSGRIALSLAVPFLITALYPERPDAAALTTLALVVVCAAQQVLGAAFERWGVGLLAPQISALAFGGVGITALVVLTVLDKAPGHPVVAAGVLAVLAGGLMAGMLAFPPVSPAGRASRAGSGAPESWRPNGMEFLAPAAGMVSAVVGAAVVSRGIGNFALLALAMYFVVTALRLPGSMHRQCYWWLARATATVLAASAYVDLSSAGYALSVGGEEATPATVIVWVLGAQLVAVLAVGRKAMSLSLLMVDAGVLLALMSIATAALRFPVVLHSSPHDGWQPGAAAIITAAGALVAAVMLRKHRVAWLLAPAAMHLLVVRGHNVRDVEILLGLFTAYAGFMVGLTREARLRGAYLLAGRVLFTAFATIVVADAAESAAAASLALAGLVFIQIALHPIVRRRFDGSPLLKEALWAGLVVQLLLPCWYLWAWDFDGGGRWVVLCELTLAIVAAALVWRDQRHAAALYAGVVAVAGVVVGAGPALTFPSGTWLHQAVLSELHVPAVLLGLAAGLTALRVFLGRLSTSPARPQLKWSWFASALFFASVAGIFSVDASRILTGLAVLTVALVFYAGSHLEDRPRFYAAAASTTLVGAVTGVEGWLNESGATTAFTGAWPDLLPWLVGGVGTGLILYVWRLLGGPAITAEPWRRYSLSATTGAGLLATAILGLVHDETAFTGAFLTAAAAVLLVVEIPVGKHLAAEVGTVVVVVAFQRAVIFVDSTRPDWFWAAQWFVVAGAVLAGLRYNQKQRAAGRSRLGMASGVLSLSSLATIFAGTPSQQIYVLAVHAVLLGAGLLLSERLFVGWGAVGVAASVMWALRSYAFAMLALVAIVLIVLAVWRLNSRPQEPGVVGPKGGEHTHDRVG</sequence>
<evidence type="ECO:0000313" key="3">
    <source>
        <dbReference type="EMBL" id="UYV96542.1"/>
    </source>
</evidence>
<feature type="transmembrane region" description="Helical" evidence="2">
    <location>
        <begin position="206"/>
        <end position="226"/>
    </location>
</feature>
<feature type="transmembrane region" description="Helical" evidence="2">
    <location>
        <begin position="371"/>
        <end position="393"/>
    </location>
</feature>
<feature type="transmembrane region" description="Helical" evidence="2">
    <location>
        <begin position="858"/>
        <end position="876"/>
    </location>
</feature>
<feature type="compositionally biased region" description="Low complexity" evidence="1">
    <location>
        <begin position="100"/>
        <end position="111"/>
    </location>
</feature>
<feature type="compositionally biased region" description="Pro residues" evidence="1">
    <location>
        <begin position="164"/>
        <end position="183"/>
    </location>
</feature>
<feature type="transmembrane region" description="Helical" evidence="2">
    <location>
        <begin position="1357"/>
        <end position="1384"/>
    </location>
</feature>
<feature type="transmembrane region" description="Helical" evidence="2">
    <location>
        <begin position="640"/>
        <end position="659"/>
    </location>
</feature>
<evidence type="ECO:0008006" key="5">
    <source>
        <dbReference type="Google" id="ProtNLM"/>
    </source>
</evidence>
<feature type="transmembrane region" description="Helical" evidence="2">
    <location>
        <begin position="1333"/>
        <end position="1351"/>
    </location>
</feature>
<feature type="transmembrane region" description="Helical" evidence="2">
    <location>
        <begin position="665"/>
        <end position="687"/>
    </location>
</feature>